<evidence type="ECO:0000256" key="8">
    <source>
        <dbReference type="PIRSR" id="PIRSR601952-1"/>
    </source>
</evidence>
<evidence type="ECO:0000313" key="15">
    <source>
        <dbReference type="Proteomes" id="UP001153365"/>
    </source>
</evidence>
<dbReference type="PANTHER" id="PTHR11596">
    <property type="entry name" value="ALKALINE PHOSPHATASE"/>
    <property type="match status" value="1"/>
</dbReference>
<keyword evidence="13" id="KW-0812">Transmembrane</keyword>
<evidence type="ECO:0000256" key="7">
    <source>
        <dbReference type="ARBA" id="ARBA00022842"/>
    </source>
</evidence>
<feature type="binding site" evidence="9">
    <location>
        <position position="308"/>
    </location>
    <ligand>
        <name>Mg(2+)</name>
        <dbReference type="ChEBI" id="CHEBI:18420"/>
    </ligand>
</feature>
<dbReference type="InterPro" id="IPR001952">
    <property type="entry name" value="Alkaline_phosphatase"/>
</dbReference>
<comment type="similarity">
    <text evidence="1 10">Belongs to the alkaline phosphatase family.</text>
</comment>
<sequence>MRSVSNSLPLGRIEYSNRDDDQVDEDLEDLRLLHSNDQNQDINQQSTAINLSSEAKGSRNVDDCVIDYSEIPNNSNAATTNRNFNRHDDDDDDYKDDDDDEDIAYKDLDVSAEQLPQPTVQKSSRPSIHHQQPRHAKRVLLIGGATLVGLAYLIMFTATKGTRYDHSVKMNVILMISDGFGPASETFAREFVQKLRTMPPSERKKFDDRWSFFDDKGNLNSTLVAYDKLYGGGLPLDPLLIGSSRTRSSNSLITDSAAGATAFSCALKTYNGAIGVEPKEQKPCGTVLEAAKHRGYLTGLVATSRITHATPASFYAHVIDRDMETKIAKFLIGDGPLGRSVDLAFGGGRRFFTSKNATLITTMPASKTTKRRGPSDTNDDEKNEDLLEVARDRFKFDVLMSNKEFEDRWKGGSQTGGAQIKVPVLGLFNDDHMKFEIDRFNVINDTEKEPSLRNMSLAALQTLSRDAKSSSAHGFFLMIEGSRIDMAAHSNDPIGHLYDILAYQETVRTVKTWVDEANKAGWPTLMISVSDHETGGLTLGRQLDPKVYPTYAWYPETLLNSTGSVEHLTERIKNFKLDNHRSRVAKRQSTISSTGNTTDLTGLRKFVVDEIFKGGLGLNDFSGEELEMSLKLVEGNDYLNLSYHLANMISRRAQVGWTTHGHSGVDVNLYGYPTESVKDLIGSRENVEIGKFIVEVMSIDLEIVTRDLNRLAKVWHMTEDTKELEKYNELKHYSHEF</sequence>
<dbReference type="AlphaFoldDB" id="A0AAV0BHI7"/>
<feature type="compositionally biased region" description="Polar residues" evidence="12">
    <location>
        <begin position="114"/>
        <end position="126"/>
    </location>
</feature>
<evidence type="ECO:0000256" key="11">
    <source>
        <dbReference type="RuleBase" id="RU003947"/>
    </source>
</evidence>
<dbReference type="SMART" id="SM00098">
    <property type="entry name" value="alkPPc"/>
    <property type="match status" value="1"/>
</dbReference>
<feature type="binding site" evidence="9">
    <location>
        <position position="489"/>
    </location>
    <ligand>
        <name>Zn(2+)</name>
        <dbReference type="ChEBI" id="CHEBI:29105"/>
        <label>2</label>
    </ligand>
</feature>
<feature type="compositionally biased region" description="Acidic residues" evidence="12">
    <location>
        <begin position="89"/>
        <end position="102"/>
    </location>
</feature>
<dbReference type="Gene3D" id="3.40.720.10">
    <property type="entry name" value="Alkaline Phosphatase, subunit A"/>
    <property type="match status" value="1"/>
</dbReference>
<name>A0AAV0BHI7_PHAPC</name>
<feature type="binding site" evidence="9">
    <location>
        <position position="662"/>
    </location>
    <ligand>
        <name>Zn(2+)</name>
        <dbReference type="ChEBI" id="CHEBI:29105"/>
        <label>2</label>
    </ligand>
</feature>
<dbReference type="GO" id="GO:0004035">
    <property type="term" value="F:alkaline phosphatase activity"/>
    <property type="evidence" value="ECO:0007669"/>
    <property type="project" value="UniProtKB-EC"/>
</dbReference>
<evidence type="ECO:0000256" key="4">
    <source>
        <dbReference type="ARBA" id="ARBA00022723"/>
    </source>
</evidence>
<evidence type="ECO:0000256" key="1">
    <source>
        <dbReference type="ARBA" id="ARBA00005984"/>
    </source>
</evidence>
<proteinExistence type="inferred from homology"/>
<dbReference type="EC" id="3.1.3.1" evidence="2 11"/>
<dbReference type="CDD" id="cd16012">
    <property type="entry name" value="ALP"/>
    <property type="match status" value="1"/>
</dbReference>
<evidence type="ECO:0000256" key="3">
    <source>
        <dbReference type="ARBA" id="ARBA00022553"/>
    </source>
</evidence>
<evidence type="ECO:0000256" key="6">
    <source>
        <dbReference type="ARBA" id="ARBA00022833"/>
    </source>
</evidence>
<keyword evidence="6 9" id="KW-0862">Zinc</keyword>
<dbReference type="GO" id="GO:0000329">
    <property type="term" value="C:fungal-type vacuole membrane"/>
    <property type="evidence" value="ECO:0007669"/>
    <property type="project" value="TreeGrafter"/>
</dbReference>
<organism evidence="14 15">
    <name type="scientific">Phakopsora pachyrhizi</name>
    <name type="common">Asian soybean rust disease fungus</name>
    <dbReference type="NCBI Taxonomy" id="170000"/>
    <lineage>
        <taxon>Eukaryota</taxon>
        <taxon>Fungi</taxon>
        <taxon>Dikarya</taxon>
        <taxon>Basidiomycota</taxon>
        <taxon>Pucciniomycotina</taxon>
        <taxon>Pucciniomycetes</taxon>
        <taxon>Pucciniales</taxon>
        <taxon>Phakopsoraceae</taxon>
        <taxon>Phakopsora</taxon>
    </lineage>
</organism>
<feature type="compositionally biased region" description="Polar residues" evidence="12">
    <location>
        <begin position="71"/>
        <end position="83"/>
    </location>
</feature>
<keyword evidence="13" id="KW-0472">Membrane</keyword>
<reference evidence="14" key="1">
    <citation type="submission" date="2022-06" db="EMBL/GenBank/DDBJ databases">
        <authorList>
            <consortium name="SYNGENTA / RWTH Aachen University"/>
        </authorList>
    </citation>
    <scope>NUCLEOTIDE SEQUENCE</scope>
</reference>
<dbReference type="PROSITE" id="PS00123">
    <property type="entry name" value="ALKALINE_PHOSPHATASE"/>
    <property type="match status" value="1"/>
</dbReference>
<protein>
    <recommendedName>
        <fullName evidence="2 11">Alkaline phosphatase</fullName>
        <ecNumber evidence="2 11">3.1.3.1</ecNumber>
    </recommendedName>
</protein>
<dbReference type="InterPro" id="IPR018299">
    <property type="entry name" value="Alkaline_phosphatase_AS"/>
</dbReference>
<dbReference type="InterPro" id="IPR017850">
    <property type="entry name" value="Alkaline_phosphatase_core_sf"/>
</dbReference>
<feature type="binding site" evidence="9">
    <location>
        <position position="480"/>
    </location>
    <ligand>
        <name>Mg(2+)</name>
        <dbReference type="ChEBI" id="CHEBI:18420"/>
    </ligand>
</feature>
<gene>
    <name evidence="14" type="ORF">PPACK8108_LOCUS19930</name>
</gene>
<accession>A0AAV0BHI7</accession>
<feature type="transmembrane region" description="Helical" evidence="13">
    <location>
        <begin position="139"/>
        <end position="158"/>
    </location>
</feature>
<dbReference type="GO" id="GO:0046872">
    <property type="term" value="F:metal ion binding"/>
    <property type="evidence" value="ECO:0007669"/>
    <property type="project" value="UniProtKB-KW"/>
</dbReference>
<evidence type="ECO:0000313" key="14">
    <source>
        <dbReference type="EMBL" id="CAH7685413.1"/>
    </source>
</evidence>
<feature type="binding site" evidence="9">
    <location>
        <position position="485"/>
    </location>
    <ligand>
        <name>Zn(2+)</name>
        <dbReference type="ChEBI" id="CHEBI:29105"/>
        <label>2</label>
    </ligand>
</feature>
<keyword evidence="15" id="KW-1185">Reference proteome</keyword>
<evidence type="ECO:0000256" key="5">
    <source>
        <dbReference type="ARBA" id="ARBA00022801"/>
    </source>
</evidence>
<dbReference type="Pfam" id="PF00245">
    <property type="entry name" value="Alk_phosphatase"/>
    <property type="match status" value="1"/>
</dbReference>
<comment type="cofactor">
    <cofactor evidence="9">
        <name>Mg(2+)</name>
        <dbReference type="ChEBI" id="CHEBI:18420"/>
    </cofactor>
    <text evidence="9">Binds 1 Mg(2+) ion.</text>
</comment>
<feature type="binding site" evidence="9">
    <location>
        <position position="531"/>
    </location>
    <ligand>
        <name>Zn(2+)</name>
        <dbReference type="ChEBI" id="CHEBI:29105"/>
        <label>2</label>
    </ligand>
</feature>
<comment type="cofactor">
    <cofactor evidence="9">
        <name>Zn(2+)</name>
        <dbReference type="ChEBI" id="CHEBI:29105"/>
    </cofactor>
    <text evidence="9">Binds 2 Zn(2+) ions.</text>
</comment>
<comment type="caution">
    <text evidence="14">The sequence shown here is derived from an EMBL/GenBank/DDBJ whole genome shotgun (WGS) entry which is preliminary data.</text>
</comment>
<keyword evidence="7 9" id="KW-0460">Magnesium</keyword>
<feature type="region of interest" description="Disordered" evidence="12">
    <location>
        <begin position="71"/>
        <end position="134"/>
    </location>
</feature>
<keyword evidence="3" id="KW-0597">Phosphoprotein</keyword>
<feature type="binding site" evidence="9">
    <location>
        <position position="532"/>
    </location>
    <ligand>
        <name>Zn(2+)</name>
        <dbReference type="ChEBI" id="CHEBI:29105"/>
        <label>2</label>
    </ligand>
</feature>
<keyword evidence="5 11" id="KW-0378">Hydrolase</keyword>
<evidence type="ECO:0000256" key="12">
    <source>
        <dbReference type="SAM" id="MobiDB-lite"/>
    </source>
</evidence>
<evidence type="ECO:0000256" key="13">
    <source>
        <dbReference type="SAM" id="Phobius"/>
    </source>
</evidence>
<feature type="active site" description="Phosphoserine intermediate" evidence="8">
    <location>
        <position position="256"/>
    </location>
</feature>
<keyword evidence="13" id="KW-1133">Transmembrane helix</keyword>
<comment type="catalytic activity">
    <reaction evidence="11">
        <text>a phosphate monoester + H2O = an alcohol + phosphate</text>
        <dbReference type="Rhea" id="RHEA:15017"/>
        <dbReference type="ChEBI" id="CHEBI:15377"/>
        <dbReference type="ChEBI" id="CHEBI:30879"/>
        <dbReference type="ChEBI" id="CHEBI:43474"/>
        <dbReference type="ChEBI" id="CHEBI:67140"/>
        <dbReference type="EC" id="3.1.3.1"/>
    </reaction>
</comment>
<evidence type="ECO:0000256" key="9">
    <source>
        <dbReference type="PIRSR" id="PIRSR601952-2"/>
    </source>
</evidence>
<dbReference type="SUPFAM" id="SSF53649">
    <property type="entry name" value="Alkaline phosphatase-like"/>
    <property type="match status" value="1"/>
</dbReference>
<evidence type="ECO:0000256" key="10">
    <source>
        <dbReference type="RuleBase" id="RU003946"/>
    </source>
</evidence>
<feature type="binding site" evidence="9">
    <location>
        <position position="310"/>
    </location>
    <ligand>
        <name>Mg(2+)</name>
        <dbReference type="ChEBI" id="CHEBI:18420"/>
    </ligand>
</feature>
<keyword evidence="4 9" id="KW-0479">Metal-binding</keyword>
<dbReference type="Gene3D" id="1.10.60.40">
    <property type="match status" value="1"/>
</dbReference>
<dbReference type="EMBL" id="CALTRL010005721">
    <property type="protein sequence ID" value="CAH7685413.1"/>
    <property type="molecule type" value="Genomic_DNA"/>
</dbReference>
<dbReference type="PANTHER" id="PTHR11596:SF5">
    <property type="entry name" value="ALKALINE PHOSPHATASE"/>
    <property type="match status" value="1"/>
</dbReference>
<dbReference type="PRINTS" id="PR00113">
    <property type="entry name" value="ALKPHPHTASE"/>
</dbReference>
<evidence type="ECO:0000256" key="2">
    <source>
        <dbReference type="ARBA" id="ARBA00012647"/>
    </source>
</evidence>
<dbReference type="Proteomes" id="UP001153365">
    <property type="component" value="Unassembled WGS sequence"/>
</dbReference>